<evidence type="ECO:0008006" key="9">
    <source>
        <dbReference type="Google" id="ProtNLM"/>
    </source>
</evidence>
<feature type="domain" description="MOFRL-associated" evidence="6">
    <location>
        <begin position="48"/>
        <end position="285"/>
    </location>
</feature>
<gene>
    <name evidence="7" type="ORF">B5V00_09855</name>
</gene>
<keyword evidence="3" id="KW-0418">Kinase</keyword>
<keyword evidence="8" id="KW-1185">Reference proteome</keyword>
<dbReference type="GO" id="GO:0008887">
    <property type="term" value="F:glycerate kinase activity"/>
    <property type="evidence" value="ECO:0007669"/>
    <property type="project" value="InterPro"/>
</dbReference>
<evidence type="ECO:0000256" key="2">
    <source>
        <dbReference type="ARBA" id="ARBA00022741"/>
    </source>
</evidence>
<evidence type="ECO:0000256" key="3">
    <source>
        <dbReference type="ARBA" id="ARBA00022777"/>
    </source>
</evidence>
<sequence length="476" mass="50482">MPERPFKAGAEEDRSPKEPDIDFDNFVFESAGVSLNLKTKNKQLRDHAETIFRAAVAAVDPAVAVRNSLRLVDRTRLRLLDVETPLPSGRILVIGAGKATAPMARAVEEILGSRISEGLIVTKDGHGLPLEHIQLREAAHPIPDRRGEQATRQILELVDKATDDDLVITLLSGGGSALLAAPAEGLSLTDKVITTDLLLASGADIGAINCVRKHLSAVKGGQLARRAAPAAMLTLVISDVIGDPLDVIASGPTVPDPTRYGEAEEILRDCRILHRCPRAVRDHLRAGRIGQREETPKPDEFPTNGRTRIIAGNTSALQAARRKAEDLGYDCRVVDHRLCGEAREAARQLAAAASRPVLRPTCLLAGGETTVTLTGNGKGGRNQEFALAAALAINGRDDIVILAAGTDGTDGPTDAAGAIVDGGSVDRGREVGQIATSHLDNNDSYPFHRATGDLLITGPTRTNVMDIYLALVTPGD</sequence>
<dbReference type="Pfam" id="PF05161">
    <property type="entry name" value="MOFRL"/>
    <property type="match status" value="1"/>
</dbReference>
<organism evidence="7 8">
    <name type="scientific">Geothermobacter hydrogeniphilus</name>
    <dbReference type="NCBI Taxonomy" id="1969733"/>
    <lineage>
        <taxon>Bacteria</taxon>
        <taxon>Pseudomonadati</taxon>
        <taxon>Thermodesulfobacteriota</taxon>
        <taxon>Desulfuromonadia</taxon>
        <taxon>Desulfuromonadales</taxon>
        <taxon>Geothermobacteraceae</taxon>
        <taxon>Geothermobacter</taxon>
    </lineage>
</organism>
<protein>
    <recommendedName>
        <fullName evidence="9">Glycerate 2-kinase</fullName>
    </recommendedName>
</protein>
<dbReference type="Proteomes" id="UP000193136">
    <property type="component" value="Unassembled WGS sequence"/>
</dbReference>
<dbReference type="InterPro" id="IPR037035">
    <property type="entry name" value="GK-like_C_sf"/>
</dbReference>
<dbReference type="PANTHER" id="PTHR12227:SF0">
    <property type="entry name" value="GLYCERATE KINASE"/>
    <property type="match status" value="1"/>
</dbReference>
<dbReference type="InterPro" id="IPR007835">
    <property type="entry name" value="MOFRL"/>
</dbReference>
<evidence type="ECO:0000256" key="1">
    <source>
        <dbReference type="ARBA" id="ARBA00022679"/>
    </source>
</evidence>
<keyword evidence="1" id="KW-0808">Transferase</keyword>
<dbReference type="InterPro" id="IPR025286">
    <property type="entry name" value="MOFRL_assoc_dom"/>
</dbReference>
<dbReference type="InterPro" id="IPR038614">
    <property type="entry name" value="GK_N_sf"/>
</dbReference>
<comment type="caution">
    <text evidence="7">The sequence shown here is derived from an EMBL/GenBank/DDBJ whole genome shotgun (WGS) entry which is preliminary data.</text>
</comment>
<feature type="domain" description="MOFRL" evidence="5">
    <location>
        <begin position="361"/>
        <end position="466"/>
    </location>
</feature>
<dbReference type="STRING" id="1969733.B5V00_09855"/>
<dbReference type="Gene3D" id="3.40.50.10180">
    <property type="entry name" value="Glycerate kinase, MOFRL-like N-terminal domain"/>
    <property type="match status" value="1"/>
</dbReference>
<accession>A0A1X0Y3A9</accession>
<evidence type="ECO:0000259" key="6">
    <source>
        <dbReference type="Pfam" id="PF13660"/>
    </source>
</evidence>
<dbReference type="Pfam" id="PF13660">
    <property type="entry name" value="DUF4147"/>
    <property type="match status" value="1"/>
</dbReference>
<reference evidence="7 8" key="1">
    <citation type="submission" date="2017-03" db="EMBL/GenBank/DDBJ databases">
        <title>Genome sequence of Geothermobacter sp. EPR-M, Deep-Sea Iron Reducer.</title>
        <authorList>
            <person name="Tully B."/>
            <person name="Savalia P."/>
            <person name="Abuyen K."/>
            <person name="Baughan C."/>
            <person name="Romero E."/>
            <person name="Ronkowski C."/>
            <person name="Torres B."/>
            <person name="Tremblay J."/>
            <person name="Trujillo A."/>
            <person name="Tyler M."/>
            <person name="Perez-Rodriguez I."/>
            <person name="Amend J."/>
        </authorList>
    </citation>
    <scope>NUCLEOTIDE SEQUENCE [LARGE SCALE GENOMIC DNA]</scope>
    <source>
        <strain evidence="7 8">EPR-M</strain>
    </source>
</reference>
<proteinExistence type="predicted"/>
<dbReference type="OrthoDB" id="9766552at2"/>
<dbReference type="GO" id="GO:0005524">
    <property type="term" value="F:ATP binding"/>
    <property type="evidence" value="ECO:0007669"/>
    <property type="project" value="UniProtKB-KW"/>
</dbReference>
<dbReference type="GO" id="GO:0005737">
    <property type="term" value="C:cytoplasm"/>
    <property type="evidence" value="ECO:0007669"/>
    <property type="project" value="TreeGrafter"/>
</dbReference>
<evidence type="ECO:0000313" key="7">
    <source>
        <dbReference type="EMBL" id="ORJ59577.1"/>
    </source>
</evidence>
<dbReference type="EMBL" id="NAAD01000011">
    <property type="protein sequence ID" value="ORJ59577.1"/>
    <property type="molecule type" value="Genomic_DNA"/>
</dbReference>
<dbReference type="AlphaFoldDB" id="A0A1X0Y3A9"/>
<evidence type="ECO:0000256" key="4">
    <source>
        <dbReference type="ARBA" id="ARBA00022840"/>
    </source>
</evidence>
<dbReference type="FunFam" id="3.40.50.10180:FF:000001">
    <property type="entry name" value="Glycerate kinase"/>
    <property type="match status" value="1"/>
</dbReference>
<keyword evidence="2" id="KW-0547">Nucleotide-binding</keyword>
<dbReference type="InterPro" id="IPR039760">
    <property type="entry name" value="MOFRL_protein"/>
</dbReference>
<dbReference type="FunFam" id="3.40.1480.10:FF:000002">
    <property type="entry name" value="Glycerate kinase"/>
    <property type="match status" value="1"/>
</dbReference>
<name>A0A1X0Y3A9_9BACT</name>
<dbReference type="PANTHER" id="PTHR12227">
    <property type="entry name" value="GLYCERATE KINASE"/>
    <property type="match status" value="1"/>
</dbReference>
<dbReference type="SUPFAM" id="SSF82544">
    <property type="entry name" value="GckA/TtuD-like"/>
    <property type="match status" value="1"/>
</dbReference>
<evidence type="ECO:0000259" key="5">
    <source>
        <dbReference type="Pfam" id="PF05161"/>
    </source>
</evidence>
<evidence type="ECO:0000313" key="8">
    <source>
        <dbReference type="Proteomes" id="UP000193136"/>
    </source>
</evidence>
<dbReference type="Gene3D" id="3.40.1480.10">
    <property type="entry name" value="MOFRL domain"/>
    <property type="match status" value="1"/>
</dbReference>
<keyword evidence="4" id="KW-0067">ATP-binding</keyword>